<accession>A0A0V8QHV1</accession>
<evidence type="ECO:0000313" key="3">
    <source>
        <dbReference type="Proteomes" id="UP000054874"/>
    </source>
</evidence>
<dbReference type="InterPro" id="IPR051534">
    <property type="entry name" value="CBASS_pafABC_assoc_protein"/>
</dbReference>
<dbReference type="PANTHER" id="PTHR34580">
    <property type="match status" value="1"/>
</dbReference>
<sequence>MNMEEANKVARVLSIYNKLVGGEIVNKAFEANRFGVNEKSIQRDIDEIRNYLSQSTADGYGIVGEVVYDRVEKGYRLEQVDNKKVSNSELLAICKILLDGRAFTKQQMNSMIDRLIECCAPKKNREIVKSLLANEQYHYIEPHHKTDFLERMWKIGEAISKQQYIEVDYQGIQGSSVKTRKLKPVAIMFSEYYFYLCAFIENEKVKENFNVLNDSFPTIYRIDRIRRLKVLDETFKVIYKDRFEEGEFRKRIQFMFGGKLRKVRFEYSGYSVEAVLDRLPTAKIEKEEDGVYTISAEVFGDGIDMWMRSQGDRVTYV</sequence>
<dbReference type="STRING" id="290052.ASU35_17420"/>
<dbReference type="Pfam" id="PF13280">
    <property type="entry name" value="WYL"/>
    <property type="match status" value="1"/>
</dbReference>
<reference evidence="2 3" key="1">
    <citation type="submission" date="2015-11" db="EMBL/GenBank/DDBJ databases">
        <title>Butyribacter intestini gen. nov., sp. nov., a butyric acid-producing bacterium of the family Lachnospiraceae isolated from the human faeces.</title>
        <authorList>
            <person name="Zou Y."/>
            <person name="Xue W."/>
            <person name="Luo G."/>
            <person name="Lv M."/>
        </authorList>
    </citation>
    <scope>NUCLEOTIDE SEQUENCE [LARGE SCALE GENOMIC DNA]</scope>
    <source>
        <strain evidence="2 3">ACET-33324</strain>
    </source>
</reference>
<dbReference type="EMBL" id="LNAM01000043">
    <property type="protein sequence ID" value="KSV60132.1"/>
    <property type="molecule type" value="Genomic_DNA"/>
</dbReference>
<feature type="domain" description="WYL" evidence="1">
    <location>
        <begin position="155"/>
        <end position="230"/>
    </location>
</feature>
<evidence type="ECO:0000313" key="2">
    <source>
        <dbReference type="EMBL" id="KSV60132.1"/>
    </source>
</evidence>
<dbReference type="Proteomes" id="UP000054874">
    <property type="component" value="Unassembled WGS sequence"/>
</dbReference>
<comment type="caution">
    <text evidence="2">The sequence shown here is derived from an EMBL/GenBank/DDBJ whole genome shotgun (WGS) entry which is preliminary data.</text>
</comment>
<protein>
    <submittedName>
        <fullName evidence="2">Transcriptional regulator</fullName>
    </submittedName>
</protein>
<dbReference type="PROSITE" id="PS52050">
    <property type="entry name" value="WYL"/>
    <property type="match status" value="1"/>
</dbReference>
<dbReference type="OrthoDB" id="86031at2"/>
<organism evidence="2 3">
    <name type="scientific">Acetivibrio ethanolgignens</name>
    <dbReference type="NCBI Taxonomy" id="290052"/>
    <lineage>
        <taxon>Bacteria</taxon>
        <taxon>Bacillati</taxon>
        <taxon>Bacillota</taxon>
        <taxon>Clostridia</taxon>
        <taxon>Eubacteriales</taxon>
        <taxon>Oscillospiraceae</taxon>
        <taxon>Acetivibrio</taxon>
    </lineage>
</organism>
<gene>
    <name evidence="2" type="ORF">ASU35_17420</name>
</gene>
<proteinExistence type="predicted"/>
<name>A0A0V8QHV1_9FIRM</name>
<keyword evidence="3" id="KW-1185">Reference proteome</keyword>
<dbReference type="AlphaFoldDB" id="A0A0V8QHV1"/>
<evidence type="ECO:0000259" key="1">
    <source>
        <dbReference type="Pfam" id="PF13280"/>
    </source>
</evidence>
<dbReference type="InterPro" id="IPR026881">
    <property type="entry name" value="WYL_dom"/>
</dbReference>
<dbReference type="PANTHER" id="PTHR34580:SF1">
    <property type="entry name" value="PROTEIN PAFC"/>
    <property type="match status" value="1"/>
</dbReference>